<dbReference type="KEGG" id="psco:LY89DRAFT_705130"/>
<dbReference type="InterPro" id="IPR020845">
    <property type="entry name" value="AMP-binding_CS"/>
</dbReference>
<gene>
    <name evidence="2" type="ORF">LY89DRAFT_705130</name>
</gene>
<organism evidence="2 3">
    <name type="scientific">Mollisia scopiformis</name>
    <name type="common">Conifer needle endophyte fungus</name>
    <name type="synonym">Phialocephala scopiformis</name>
    <dbReference type="NCBI Taxonomy" id="149040"/>
    <lineage>
        <taxon>Eukaryota</taxon>
        <taxon>Fungi</taxon>
        <taxon>Dikarya</taxon>
        <taxon>Ascomycota</taxon>
        <taxon>Pezizomycotina</taxon>
        <taxon>Leotiomycetes</taxon>
        <taxon>Helotiales</taxon>
        <taxon>Mollisiaceae</taxon>
        <taxon>Mollisia</taxon>
    </lineage>
</organism>
<name>A0A194XMJ4_MOLSC</name>
<dbReference type="Pfam" id="PF00501">
    <property type="entry name" value="AMP-binding"/>
    <property type="match status" value="1"/>
</dbReference>
<evidence type="ECO:0000313" key="3">
    <source>
        <dbReference type="Proteomes" id="UP000070700"/>
    </source>
</evidence>
<dbReference type="PANTHER" id="PTHR42921:SF4">
    <property type="entry name" value="ACETOACETYL-COA SYNTHASE (AFU_ORTHOLOGUE AFUA_8G04770)"/>
    <property type="match status" value="1"/>
</dbReference>
<feature type="domain" description="AMP-dependent synthetase/ligase" evidence="1">
    <location>
        <begin position="72"/>
        <end position="460"/>
    </location>
</feature>
<dbReference type="InterPro" id="IPR045851">
    <property type="entry name" value="AMP-bd_C_sf"/>
</dbReference>
<dbReference type="PANTHER" id="PTHR42921">
    <property type="entry name" value="ACETOACETYL-COA SYNTHETASE"/>
    <property type="match status" value="1"/>
</dbReference>
<keyword evidence="3" id="KW-1185">Reference proteome</keyword>
<dbReference type="AlphaFoldDB" id="A0A194XMJ4"/>
<dbReference type="Proteomes" id="UP000070700">
    <property type="component" value="Unassembled WGS sequence"/>
</dbReference>
<dbReference type="InterPro" id="IPR000873">
    <property type="entry name" value="AMP-dep_synth/lig_dom"/>
</dbReference>
<evidence type="ECO:0000313" key="2">
    <source>
        <dbReference type="EMBL" id="KUJ21314.1"/>
    </source>
</evidence>
<dbReference type="NCBIfam" id="TIGR01217">
    <property type="entry name" value="ac_ac_CoA_syn"/>
    <property type="match status" value="1"/>
</dbReference>
<dbReference type="InterPro" id="IPR042099">
    <property type="entry name" value="ANL_N_sf"/>
</dbReference>
<dbReference type="Gene3D" id="3.30.300.30">
    <property type="match status" value="1"/>
</dbReference>
<dbReference type="Gene3D" id="3.40.50.12780">
    <property type="entry name" value="N-terminal domain of ligase-like"/>
    <property type="match status" value="1"/>
</dbReference>
<dbReference type="GO" id="GO:0030729">
    <property type="term" value="F:acetoacetate-CoA ligase activity"/>
    <property type="evidence" value="ECO:0007669"/>
    <property type="project" value="InterPro"/>
</dbReference>
<dbReference type="InParanoid" id="A0A194XMJ4"/>
<dbReference type="GO" id="GO:0006629">
    <property type="term" value="P:lipid metabolic process"/>
    <property type="evidence" value="ECO:0007669"/>
    <property type="project" value="InterPro"/>
</dbReference>
<dbReference type="OrthoDB" id="10253869at2759"/>
<dbReference type="EMBL" id="KQ947408">
    <property type="protein sequence ID" value="KUJ21314.1"/>
    <property type="molecule type" value="Genomic_DNA"/>
</dbReference>
<proteinExistence type="predicted"/>
<dbReference type="STRING" id="149040.A0A194XMJ4"/>
<evidence type="ECO:0000259" key="1">
    <source>
        <dbReference type="Pfam" id="PF00501"/>
    </source>
</evidence>
<dbReference type="GeneID" id="28827157"/>
<dbReference type="RefSeq" id="XP_018075669.1">
    <property type="nucleotide sequence ID" value="XM_018217431.1"/>
</dbReference>
<reference evidence="2 3" key="1">
    <citation type="submission" date="2015-10" db="EMBL/GenBank/DDBJ databases">
        <title>Full genome of DAOMC 229536 Phialocephala scopiformis, a fungal endophyte of spruce producing the potent anti-insectan compound rugulosin.</title>
        <authorList>
            <consortium name="DOE Joint Genome Institute"/>
            <person name="Walker A.K."/>
            <person name="Frasz S.L."/>
            <person name="Seifert K.A."/>
            <person name="Miller J.D."/>
            <person name="Mondo S.J."/>
            <person name="Labutti K."/>
            <person name="Lipzen A."/>
            <person name="Dockter R."/>
            <person name="Kennedy M."/>
            <person name="Grigoriev I.V."/>
            <person name="Spatafora J.W."/>
        </authorList>
    </citation>
    <scope>NUCLEOTIDE SEQUENCE [LARGE SCALE GENOMIC DNA]</scope>
    <source>
        <strain evidence="2 3">CBS 120377</strain>
    </source>
</reference>
<protein>
    <submittedName>
        <fullName evidence="2">Acetoacetyl-CoA synthase</fullName>
    </submittedName>
</protein>
<dbReference type="PROSITE" id="PS00455">
    <property type="entry name" value="AMP_BINDING"/>
    <property type="match status" value="1"/>
</dbReference>
<sequence>MAATTGETFEDIYDYSVTKHSEFFDFAFRHFNFVHDGTYSEVVNKSALIETVPEWFKGVNVNFAENLLGKEDDKIAITEVTERYEAPKHISWGTLRSEVMQMAEALRSVGVRQGDRVAVVSGNSINSVKVFLGITALGGIFSSSSTDMGVASILDRLVQLRPKFIFCDDAAVYNGKTIDLREKIKGIIEGLSGIQEFEGVVVMPRFIAKSYDLSNVPRSTSLSKFLGRRNSSAETARFQFTRVAFQDPFIIVYSSGTTGSPKCIAHSVGGVLLNTAIHNQLHIDQGPGDTVLQFTTTGWIMYLLTTVHLIHGARLVLYDGSPFYPNTMSYLELISREKVTMLGTSPKWIGEVKKQGIVPKDLVDMSSIRTLASTGMMLPDALFRWIYQKGFPPSVYLENVSGGTDIAGAFACGNSITPVYVGGMQGPQLGMAVTVFEEEEGVRLNGRLAQSGTPGELVVTKLFPNMPTSFWGPDAKEKYFKSYFEKFNHVWTQGDNVLMIPGTRRLIFVGRSDGVLNPAGIRFGSSEIYTIIEQKFPQVSDSIAVGQKRPQDSDERVLLFLKMQDGEEFTPKVVADIGSVISKALSPRHVPAFIFETPDIPTTINLKKVELPVKKILSGKAFQPSSTLANPESLKFFYQFIDIEKMAPPKSKL</sequence>
<dbReference type="InterPro" id="IPR005914">
    <property type="entry name" value="Acac_CoA_synth"/>
</dbReference>
<dbReference type="SUPFAM" id="SSF56801">
    <property type="entry name" value="Acetyl-CoA synthetase-like"/>
    <property type="match status" value="1"/>
</dbReference>
<accession>A0A194XMJ4</accession>